<reference evidence="1" key="1">
    <citation type="submission" date="2019-05" db="EMBL/GenBank/DDBJ databases">
        <title>Annotation for the trematode Fasciolopsis buski.</title>
        <authorList>
            <person name="Choi Y.-J."/>
        </authorList>
    </citation>
    <scope>NUCLEOTIDE SEQUENCE</scope>
    <source>
        <strain evidence="1">HT</strain>
        <tissue evidence="1">Whole worm</tissue>
    </source>
</reference>
<dbReference type="PANTHER" id="PTHR39369">
    <property type="entry name" value="LIN-24 (TWENTY-FOUR) LIKE"/>
    <property type="match status" value="1"/>
</dbReference>
<dbReference type="Gene3D" id="2.170.15.10">
    <property type="entry name" value="Proaerolysin, chain A, domain 3"/>
    <property type="match status" value="1"/>
</dbReference>
<sequence>MSKKEVLRTSVDICDLVLNYVKDFPIPKEVKSRCNCDNLKSTDMDFSRLQIINKETNYLPDTVSSGGGMANGLTEPVGHSPNRFSGGGLKQKMNSHVLFSSVFTNQTSEVQTNHMRTERRTSATCRISMQKSVCKEGSLSLQIGPPGPVIQANGGFRREVQMSREQEKVFEEELIWSVDTEVIVPPGTRTTADLVITEDEYDGKFRVETVFSGSITVRLRDKRDGSEVYVIKMIDLSRVFTPEYGFQPVAGQPGAVCFINEGQCHCHFGIGQQVVLRQEKI</sequence>
<protein>
    <submittedName>
        <fullName evidence="1">Uncharacterized protein</fullName>
    </submittedName>
</protein>
<evidence type="ECO:0000313" key="2">
    <source>
        <dbReference type="Proteomes" id="UP000728185"/>
    </source>
</evidence>
<keyword evidence="2" id="KW-1185">Reference proteome</keyword>
<organism evidence="1 2">
    <name type="scientific">Fasciolopsis buskii</name>
    <dbReference type="NCBI Taxonomy" id="27845"/>
    <lineage>
        <taxon>Eukaryota</taxon>
        <taxon>Metazoa</taxon>
        <taxon>Spiralia</taxon>
        <taxon>Lophotrochozoa</taxon>
        <taxon>Platyhelminthes</taxon>
        <taxon>Trematoda</taxon>
        <taxon>Digenea</taxon>
        <taxon>Plagiorchiida</taxon>
        <taxon>Echinostomata</taxon>
        <taxon>Echinostomatoidea</taxon>
        <taxon>Fasciolidae</taxon>
        <taxon>Fasciolopsis</taxon>
    </lineage>
</organism>
<dbReference type="OrthoDB" id="5819442at2759"/>
<comment type="caution">
    <text evidence="1">The sequence shown here is derived from an EMBL/GenBank/DDBJ whole genome shotgun (WGS) entry which is preliminary data.</text>
</comment>
<proteinExistence type="predicted"/>
<name>A0A8E0VJL4_9TREM</name>
<dbReference type="EMBL" id="LUCM01006062">
    <property type="protein sequence ID" value="KAA0191884.1"/>
    <property type="molecule type" value="Genomic_DNA"/>
</dbReference>
<dbReference type="AlphaFoldDB" id="A0A8E0VJL4"/>
<dbReference type="PANTHER" id="PTHR39369:SF6">
    <property type="entry name" value="LIN-24 (TWENTY-FOUR) LIKE"/>
    <property type="match status" value="1"/>
</dbReference>
<dbReference type="SUPFAM" id="SSF56973">
    <property type="entry name" value="Aerolisin/ETX pore-forming domain"/>
    <property type="match status" value="1"/>
</dbReference>
<dbReference type="CDD" id="cd20237">
    <property type="entry name" value="PFM_LIN24-like"/>
    <property type="match status" value="1"/>
</dbReference>
<dbReference type="Proteomes" id="UP000728185">
    <property type="component" value="Unassembled WGS sequence"/>
</dbReference>
<gene>
    <name evidence="1" type="ORF">FBUS_01513</name>
</gene>
<evidence type="ECO:0000313" key="1">
    <source>
        <dbReference type="EMBL" id="KAA0191884.1"/>
    </source>
</evidence>
<accession>A0A8E0VJL4</accession>